<dbReference type="OrthoDB" id="1936508at2759"/>
<evidence type="ECO:0000313" key="2">
    <source>
        <dbReference type="EMBL" id="RXH99617.1"/>
    </source>
</evidence>
<proteinExistence type="predicted"/>
<feature type="chain" id="PRO_5019847434" evidence="1">
    <location>
        <begin position="27"/>
        <end position="92"/>
    </location>
</feature>
<sequence length="92" mass="10445">MAFMFLKKFIILFILISASFLSTAFAAGRKSMSVNKFAKEMDATTEEMLGKPLNHKEVARIHERLLRANTKDYGRYDPAPALVKPPFKLIPN</sequence>
<dbReference type="PANTHER" id="PTHR35290:SF2">
    <property type="entry name" value="PROTEIN CASPARIAN STRIP INTEGRITY FACTOR 1"/>
    <property type="match status" value="1"/>
</dbReference>
<keyword evidence="1" id="KW-0732">Signal</keyword>
<dbReference type="Gramene" id="mRNA:MD05G0051500">
    <property type="protein sequence ID" value="mRNA:MD05G0051500"/>
    <property type="gene ID" value="MD05G0051500"/>
</dbReference>
<evidence type="ECO:0000256" key="1">
    <source>
        <dbReference type="SAM" id="SignalP"/>
    </source>
</evidence>
<gene>
    <name evidence="2" type="ORF">DVH24_021419</name>
</gene>
<dbReference type="Proteomes" id="UP000290289">
    <property type="component" value="Chromosome 5"/>
</dbReference>
<accession>A0A498JXE6</accession>
<feature type="signal peptide" evidence="1">
    <location>
        <begin position="1"/>
        <end position="26"/>
    </location>
</feature>
<name>A0A498JXE6_MALDO</name>
<dbReference type="STRING" id="3750.A0A498JXE6"/>
<comment type="caution">
    <text evidence="2">The sequence shown here is derived from an EMBL/GenBank/DDBJ whole genome shotgun (WGS) entry which is preliminary data.</text>
</comment>
<dbReference type="KEGG" id="mdm:103448428"/>
<organism evidence="2 3">
    <name type="scientific">Malus domestica</name>
    <name type="common">Apple</name>
    <name type="synonym">Pyrus malus</name>
    <dbReference type="NCBI Taxonomy" id="3750"/>
    <lineage>
        <taxon>Eukaryota</taxon>
        <taxon>Viridiplantae</taxon>
        <taxon>Streptophyta</taxon>
        <taxon>Embryophyta</taxon>
        <taxon>Tracheophyta</taxon>
        <taxon>Spermatophyta</taxon>
        <taxon>Magnoliopsida</taxon>
        <taxon>eudicotyledons</taxon>
        <taxon>Gunneridae</taxon>
        <taxon>Pentapetalae</taxon>
        <taxon>rosids</taxon>
        <taxon>fabids</taxon>
        <taxon>Rosales</taxon>
        <taxon>Rosaceae</taxon>
        <taxon>Amygdaloideae</taxon>
        <taxon>Maleae</taxon>
        <taxon>Malus</taxon>
    </lineage>
</organism>
<dbReference type="PANTHER" id="PTHR35290">
    <property type="entry name" value="PROTEIN CASPARIAN STRIP INTEGRITY FACTOR 1-RELATED"/>
    <property type="match status" value="1"/>
</dbReference>
<evidence type="ECO:0000313" key="3">
    <source>
        <dbReference type="Proteomes" id="UP000290289"/>
    </source>
</evidence>
<dbReference type="InterPro" id="IPR038974">
    <property type="entry name" value="CIF1/2"/>
</dbReference>
<dbReference type="EMBL" id="RDQH01000331">
    <property type="protein sequence ID" value="RXH99617.1"/>
    <property type="molecule type" value="Genomic_DNA"/>
</dbReference>
<dbReference type="AlphaFoldDB" id="A0A498JXE6"/>
<keyword evidence="3" id="KW-1185">Reference proteome</keyword>
<protein>
    <submittedName>
        <fullName evidence="2">Uncharacterized protein</fullName>
    </submittedName>
</protein>
<reference evidence="2 3" key="1">
    <citation type="submission" date="2018-10" db="EMBL/GenBank/DDBJ databases">
        <title>A high-quality apple genome assembly.</title>
        <authorList>
            <person name="Hu J."/>
        </authorList>
    </citation>
    <scope>NUCLEOTIDE SEQUENCE [LARGE SCALE GENOMIC DNA]</scope>
    <source>
        <strain evidence="3">cv. HFTH1</strain>
        <tissue evidence="2">Young leaf</tissue>
    </source>
</reference>